<evidence type="ECO:0000313" key="2">
    <source>
        <dbReference type="EMBL" id="KAF2584133.1"/>
    </source>
</evidence>
<name>A0A8S9JS24_BRACR</name>
<proteinExistence type="predicted"/>
<comment type="caution">
    <text evidence="2">The sequence shown here is derived from an EMBL/GenBank/DDBJ whole genome shotgun (WGS) entry which is preliminary data.</text>
</comment>
<evidence type="ECO:0000256" key="1">
    <source>
        <dbReference type="SAM" id="MobiDB-lite"/>
    </source>
</evidence>
<feature type="compositionally biased region" description="Low complexity" evidence="1">
    <location>
        <begin position="179"/>
        <end position="189"/>
    </location>
</feature>
<feature type="compositionally biased region" description="Basic residues" evidence="1">
    <location>
        <begin position="1"/>
        <end position="10"/>
    </location>
</feature>
<feature type="region of interest" description="Disordered" evidence="1">
    <location>
        <begin position="1"/>
        <end position="32"/>
    </location>
</feature>
<feature type="region of interest" description="Disordered" evidence="1">
    <location>
        <begin position="49"/>
        <end position="108"/>
    </location>
</feature>
<dbReference type="AlphaFoldDB" id="A0A8S9JS24"/>
<feature type="compositionally biased region" description="Polar residues" evidence="1">
    <location>
        <begin position="49"/>
        <end position="61"/>
    </location>
</feature>
<reference evidence="2" key="1">
    <citation type="submission" date="2019-12" db="EMBL/GenBank/DDBJ databases">
        <title>Genome sequencing and annotation of Brassica cretica.</title>
        <authorList>
            <person name="Studholme D.J."/>
            <person name="Sarris P.F."/>
        </authorList>
    </citation>
    <scope>NUCLEOTIDE SEQUENCE</scope>
    <source>
        <strain evidence="2">PFS-102/07</strain>
        <tissue evidence="2">Leaf</tissue>
    </source>
</reference>
<gene>
    <name evidence="2" type="ORF">F2Q70_00034409</name>
</gene>
<feature type="region of interest" description="Disordered" evidence="1">
    <location>
        <begin position="179"/>
        <end position="199"/>
    </location>
</feature>
<dbReference type="EMBL" id="QGKY02000246">
    <property type="protein sequence ID" value="KAF2584133.1"/>
    <property type="molecule type" value="Genomic_DNA"/>
</dbReference>
<protein>
    <submittedName>
        <fullName evidence="2">Uncharacterized protein</fullName>
    </submittedName>
</protein>
<accession>A0A8S9JS24</accession>
<sequence length="199" mass="22369">MDYNRGAHRAPPRETHSTHNQLSYDRNQRHYPSQRMEYRLISPSRRSCNLLQVNPSNSSRTPPIAPLRDPITTPPALDRGEVNSHSSGRRSAKERLELPPHTCAQPVNLSADRRSALERIGLPPSQDPARSGGLSNSMIARLQDVEPPDKHQKGKLPLEELLHKAFLREAGGVQQEVLQLGEPQLQLEEPQPEESRGQE</sequence>
<organism evidence="2">
    <name type="scientific">Brassica cretica</name>
    <name type="common">Mustard</name>
    <dbReference type="NCBI Taxonomy" id="69181"/>
    <lineage>
        <taxon>Eukaryota</taxon>
        <taxon>Viridiplantae</taxon>
        <taxon>Streptophyta</taxon>
        <taxon>Embryophyta</taxon>
        <taxon>Tracheophyta</taxon>
        <taxon>Spermatophyta</taxon>
        <taxon>Magnoliopsida</taxon>
        <taxon>eudicotyledons</taxon>
        <taxon>Gunneridae</taxon>
        <taxon>Pentapetalae</taxon>
        <taxon>rosids</taxon>
        <taxon>malvids</taxon>
        <taxon>Brassicales</taxon>
        <taxon>Brassicaceae</taxon>
        <taxon>Brassiceae</taxon>
        <taxon>Brassica</taxon>
    </lineage>
</organism>